<feature type="region of interest" description="Disordered" evidence="1">
    <location>
        <begin position="1072"/>
        <end position="1091"/>
    </location>
</feature>
<dbReference type="AlphaFoldDB" id="A0A813H2U3"/>
<feature type="region of interest" description="Disordered" evidence="1">
    <location>
        <begin position="407"/>
        <end position="426"/>
    </location>
</feature>
<accession>A0A813H2U3</accession>
<feature type="region of interest" description="Disordered" evidence="1">
    <location>
        <begin position="44"/>
        <end position="111"/>
    </location>
</feature>
<gene>
    <name evidence="2" type="ORF">PGLA1383_LOCUS47958</name>
</gene>
<feature type="region of interest" description="Disordered" evidence="1">
    <location>
        <begin position="475"/>
        <end position="540"/>
    </location>
</feature>
<dbReference type="Proteomes" id="UP000654075">
    <property type="component" value="Unassembled WGS sequence"/>
</dbReference>
<feature type="region of interest" description="Disordered" evidence="1">
    <location>
        <begin position="847"/>
        <end position="917"/>
    </location>
</feature>
<organism evidence="2 3">
    <name type="scientific">Polarella glacialis</name>
    <name type="common">Dinoflagellate</name>
    <dbReference type="NCBI Taxonomy" id="89957"/>
    <lineage>
        <taxon>Eukaryota</taxon>
        <taxon>Sar</taxon>
        <taxon>Alveolata</taxon>
        <taxon>Dinophyceae</taxon>
        <taxon>Suessiales</taxon>
        <taxon>Suessiaceae</taxon>
        <taxon>Polarella</taxon>
    </lineage>
</organism>
<dbReference type="EMBL" id="CAJNNV010030257">
    <property type="protein sequence ID" value="CAE8631958.1"/>
    <property type="molecule type" value="Genomic_DNA"/>
</dbReference>
<proteinExistence type="predicted"/>
<feature type="compositionally biased region" description="Polar residues" evidence="1">
    <location>
        <begin position="745"/>
        <end position="759"/>
    </location>
</feature>
<feature type="compositionally biased region" description="Polar residues" evidence="1">
    <location>
        <begin position="88"/>
        <end position="104"/>
    </location>
</feature>
<name>A0A813H2U3_POLGL</name>
<reference evidence="2" key="1">
    <citation type="submission" date="2021-02" db="EMBL/GenBank/DDBJ databases">
        <authorList>
            <person name="Dougan E. K."/>
            <person name="Rhodes N."/>
            <person name="Thang M."/>
            <person name="Chan C."/>
        </authorList>
    </citation>
    <scope>NUCLEOTIDE SEQUENCE</scope>
</reference>
<comment type="caution">
    <text evidence="2">The sequence shown here is derived from an EMBL/GenBank/DDBJ whole genome shotgun (WGS) entry which is preliminary data.</text>
</comment>
<feature type="region of interest" description="Disordered" evidence="1">
    <location>
        <begin position="644"/>
        <end position="668"/>
    </location>
</feature>
<feature type="region of interest" description="Disordered" evidence="1">
    <location>
        <begin position="154"/>
        <end position="209"/>
    </location>
</feature>
<evidence type="ECO:0000313" key="3">
    <source>
        <dbReference type="Proteomes" id="UP000654075"/>
    </source>
</evidence>
<feature type="compositionally biased region" description="Low complexity" evidence="1">
    <location>
        <begin position="653"/>
        <end position="668"/>
    </location>
</feature>
<feature type="region of interest" description="Disordered" evidence="1">
    <location>
        <begin position="722"/>
        <end position="788"/>
    </location>
</feature>
<keyword evidence="3" id="KW-1185">Reference proteome</keyword>
<feature type="compositionally biased region" description="Basic and acidic residues" evidence="1">
    <location>
        <begin position="501"/>
        <end position="511"/>
    </location>
</feature>
<protein>
    <submittedName>
        <fullName evidence="2">Uncharacterized protein</fullName>
    </submittedName>
</protein>
<evidence type="ECO:0000256" key="1">
    <source>
        <dbReference type="SAM" id="MobiDB-lite"/>
    </source>
</evidence>
<feature type="region of interest" description="Disordered" evidence="1">
    <location>
        <begin position="950"/>
        <end position="1010"/>
    </location>
</feature>
<feature type="compositionally biased region" description="Basic and acidic residues" evidence="1">
    <location>
        <begin position="407"/>
        <end position="418"/>
    </location>
</feature>
<feature type="region of interest" description="Disordered" evidence="1">
    <location>
        <begin position="368"/>
        <end position="390"/>
    </location>
</feature>
<sequence>MQSAHDAWREMMPGSTPLWQAHQQSVFPNAVARPPVTRVLRVAPRLRPQSQGAQANSTTIEPATGSANFPSTAHAAAPKTLHGVGWGSSASTPSTRQTRWTQPAPSLAPGSAFAPPGVGNLSCRLSIGSNVPRASLSFIRPLPADRMRQLPLPLSMGTDGGDNVPMPVHSKPGTASHAQRHPSSSAAANGDEKHVYGDPGNADPPTQLYLTSRAASGGGIAPHREDAPLEEQPARPLEVDAELVHERVLEPWMQARLDDTAAVLEAAAATLEQIRKARQAKEANKTVHFHIAGQEAAAVARDTQVPADVIAHPERPGPNPNVHAQSGRDDPLVESRNKFVQEMLAEQSTYLAAARSYLELQSQLPVGSDLPQEAPKGAAETANEPAMHDNGCLEDSGVTPAVMADRAGDARAADDETKPPAAGGLAPSVCTWLPSSWKSHLTPTAFNFEEASQEAKFSAVQELEAKAEPIAKACDQECEEQEAVQTEPEKPERGGEEDEGENQHDRDEGESGRMPLSAKSAAERSADVFPEASSLPQTQSKEIPKIDQMLGMPSTPTLQRIGGSAVVSSTTFGAVTLGLRKVQSQSLLSGQPAPSRQVSSSSQGSVFLQGPASLATACLAGHRSVSPVRRLVIPLRRVLTASLSQAATPSPSPLRFSSSASDRSWSRSPMRSRVITLSGEAGQLSARGARHISEQLPVASLSLIGGTRPTVSALQPVSFIRTPTPGLSIHGESDGRPASSGVRRNPSTINNGASVSSLPGGSVAKAVPGGASAGPTPARTSADQGPDSAHLLSIATPRIVQAASTAFTAVNLRNTSPTQFGTWQAPPLPQAACNSYGSTTLPVRARSPIAGRPSGAILQPSAWGRSASPVRGEGQPRLSIGPAHPWSAPQWAPASNSSFGRGEQPGASMGQQSLSPLRSRVPVVNRTALQGFDQLDQRSAMVGAALPRSCSPVPSGSWGSGGGRPPAALVANSNNHNNNNNRSTSPAVGSSAPGSWAATAPGRDDRTLPPFFYEADTTDPMDVALLQDLVALNLEVSARLNIIRLRPGKYKVEGGTIRIVWQDDELLVRARPPRRRPQSATRSDGEESGEVCLLPEGSEMKLSAFLRQLANVGVSSFVKPKEQSLDALAAAYALLAACPA</sequence>
<feature type="compositionally biased region" description="Low complexity" evidence="1">
    <location>
        <begin position="972"/>
        <end position="981"/>
    </location>
</feature>
<feature type="compositionally biased region" description="Polar residues" evidence="1">
    <location>
        <begin position="48"/>
        <end position="71"/>
    </location>
</feature>
<evidence type="ECO:0000313" key="2">
    <source>
        <dbReference type="EMBL" id="CAE8631958.1"/>
    </source>
</evidence>